<evidence type="ECO:0000313" key="7">
    <source>
        <dbReference type="Proteomes" id="UP000076574"/>
    </source>
</evidence>
<evidence type="ECO:0000256" key="2">
    <source>
        <dbReference type="ARBA" id="ARBA00023125"/>
    </source>
</evidence>
<dbReference type="PROSITE" id="PS50949">
    <property type="entry name" value="HTH_GNTR"/>
    <property type="match status" value="1"/>
</dbReference>
<sequence length="258" mass="28618">MASGENVPYVYRYGGISIQSSKATSVPSVNKAKKSTSKRPARTNGSITDATYLKLHNLIESRQLQPGEVIEERRLALRLKVSRTPLRAGISRLLGEGRLEQLSNGTVVVRTIEMAELLELVHLRMVLESEATFIAATRIALDILAPIRAALEKIIAASTVSGTVHWTLDDEIHDQIARHCGNRSLEKLIGEIRQKIRMCNVERHPGRLLPATREHLAIIDAIIDRDAAAARQAMILHLTNVRQGLLERFGIFLPEPHG</sequence>
<reference evidence="6 7" key="1">
    <citation type="submission" date="2016-03" db="EMBL/GenBank/DDBJ databases">
        <title>Microsymbionts genomes from the relict species Vavilovia formosa (Stev.) Fed.</title>
        <authorList>
            <person name="Kopat V."/>
            <person name="Chirak E."/>
            <person name="Kimeklis A."/>
            <person name="Andronov E."/>
        </authorList>
    </citation>
    <scope>NUCLEOTIDE SEQUENCE [LARGE SCALE GENOMIC DNA]</scope>
    <source>
        <strain evidence="6 7">Vaf07</strain>
    </source>
</reference>
<gene>
    <name evidence="6" type="ORF">A4A58_01225</name>
</gene>
<dbReference type="GO" id="GO:0003677">
    <property type="term" value="F:DNA binding"/>
    <property type="evidence" value="ECO:0007669"/>
    <property type="project" value="UniProtKB-KW"/>
</dbReference>
<evidence type="ECO:0000259" key="5">
    <source>
        <dbReference type="PROSITE" id="PS50949"/>
    </source>
</evidence>
<dbReference type="Pfam" id="PF00392">
    <property type="entry name" value="GntR"/>
    <property type="match status" value="1"/>
</dbReference>
<keyword evidence="3" id="KW-0804">Transcription</keyword>
<dbReference type="Gene3D" id="1.10.10.10">
    <property type="entry name" value="Winged helix-like DNA-binding domain superfamily/Winged helix DNA-binding domain"/>
    <property type="match status" value="1"/>
</dbReference>
<dbReference type="Proteomes" id="UP000076574">
    <property type="component" value="Unassembled WGS sequence"/>
</dbReference>
<dbReference type="SUPFAM" id="SSF48008">
    <property type="entry name" value="GntR ligand-binding domain-like"/>
    <property type="match status" value="1"/>
</dbReference>
<feature type="domain" description="HTH gntR-type" evidence="5">
    <location>
        <begin position="45"/>
        <end position="111"/>
    </location>
</feature>
<dbReference type="Pfam" id="PF07729">
    <property type="entry name" value="FCD"/>
    <property type="match status" value="1"/>
</dbReference>
<dbReference type="InterPro" id="IPR008920">
    <property type="entry name" value="TF_FadR/GntR_C"/>
</dbReference>
<name>A0A164APU8_9BRAD</name>
<evidence type="ECO:0000256" key="1">
    <source>
        <dbReference type="ARBA" id="ARBA00023015"/>
    </source>
</evidence>
<protein>
    <recommendedName>
        <fullName evidence="5">HTH gntR-type domain-containing protein</fullName>
    </recommendedName>
</protein>
<dbReference type="SMART" id="SM00895">
    <property type="entry name" value="FCD"/>
    <property type="match status" value="1"/>
</dbReference>
<dbReference type="InterPro" id="IPR036390">
    <property type="entry name" value="WH_DNA-bd_sf"/>
</dbReference>
<dbReference type="InterPro" id="IPR036388">
    <property type="entry name" value="WH-like_DNA-bd_sf"/>
</dbReference>
<accession>A0A164APU8</accession>
<feature type="compositionally biased region" description="Basic residues" evidence="4">
    <location>
        <begin position="31"/>
        <end position="41"/>
    </location>
</feature>
<dbReference type="InterPro" id="IPR000524">
    <property type="entry name" value="Tscrpt_reg_HTH_GntR"/>
</dbReference>
<comment type="caution">
    <text evidence="6">The sequence shown here is derived from an EMBL/GenBank/DDBJ whole genome shotgun (WGS) entry which is preliminary data.</text>
</comment>
<dbReference type="InterPro" id="IPR011711">
    <property type="entry name" value="GntR_C"/>
</dbReference>
<organism evidence="6 7">
    <name type="scientific">Tardiphaga robiniae</name>
    <dbReference type="NCBI Taxonomy" id="943830"/>
    <lineage>
        <taxon>Bacteria</taxon>
        <taxon>Pseudomonadati</taxon>
        <taxon>Pseudomonadota</taxon>
        <taxon>Alphaproteobacteria</taxon>
        <taxon>Hyphomicrobiales</taxon>
        <taxon>Nitrobacteraceae</taxon>
        <taxon>Tardiphaga</taxon>
    </lineage>
</organism>
<dbReference type="Gene3D" id="1.20.120.530">
    <property type="entry name" value="GntR ligand-binding domain-like"/>
    <property type="match status" value="1"/>
</dbReference>
<dbReference type="PANTHER" id="PTHR43537">
    <property type="entry name" value="TRANSCRIPTIONAL REGULATOR, GNTR FAMILY"/>
    <property type="match status" value="1"/>
</dbReference>
<keyword evidence="1" id="KW-0805">Transcription regulation</keyword>
<dbReference type="STRING" id="943830.A4A58_01225"/>
<keyword evidence="7" id="KW-1185">Reference proteome</keyword>
<dbReference type="SUPFAM" id="SSF46785">
    <property type="entry name" value="Winged helix' DNA-binding domain"/>
    <property type="match status" value="1"/>
</dbReference>
<evidence type="ECO:0000256" key="4">
    <source>
        <dbReference type="SAM" id="MobiDB-lite"/>
    </source>
</evidence>
<keyword evidence="2" id="KW-0238">DNA-binding</keyword>
<dbReference type="PANTHER" id="PTHR43537:SF5">
    <property type="entry name" value="UXU OPERON TRANSCRIPTIONAL REGULATOR"/>
    <property type="match status" value="1"/>
</dbReference>
<dbReference type="AlphaFoldDB" id="A0A164APU8"/>
<dbReference type="EMBL" id="LVYV01000001">
    <property type="protein sequence ID" value="KZD25127.1"/>
    <property type="molecule type" value="Genomic_DNA"/>
</dbReference>
<proteinExistence type="predicted"/>
<evidence type="ECO:0000313" key="6">
    <source>
        <dbReference type="EMBL" id="KZD25127.1"/>
    </source>
</evidence>
<dbReference type="GO" id="GO:0003700">
    <property type="term" value="F:DNA-binding transcription factor activity"/>
    <property type="evidence" value="ECO:0007669"/>
    <property type="project" value="InterPro"/>
</dbReference>
<evidence type="ECO:0000256" key="3">
    <source>
        <dbReference type="ARBA" id="ARBA00023163"/>
    </source>
</evidence>
<feature type="region of interest" description="Disordered" evidence="4">
    <location>
        <begin position="24"/>
        <end position="44"/>
    </location>
</feature>